<evidence type="ECO:0000313" key="1">
    <source>
        <dbReference type="EMBL" id="EFC88262.1"/>
    </source>
</evidence>
<name>D2ZX60_NEIM2</name>
<proteinExistence type="predicted"/>
<gene>
    <name evidence="1" type="ORF">NEIMUCOT_05208</name>
</gene>
<dbReference type="AlphaFoldDB" id="D2ZX60"/>
<accession>D2ZX60</accession>
<dbReference type="EMBL" id="ACDX02000009">
    <property type="protein sequence ID" value="EFC88262.1"/>
    <property type="molecule type" value="Genomic_DNA"/>
</dbReference>
<protein>
    <submittedName>
        <fullName evidence="1">Uncharacterized protein</fullName>
    </submittedName>
</protein>
<comment type="caution">
    <text evidence="1">The sequence shown here is derived from an EMBL/GenBank/DDBJ whole genome shotgun (WGS) entry which is preliminary data.</text>
</comment>
<organism evidence="1 2">
    <name type="scientific">Neisseria mucosa (strain ATCC 25996 / DSM 4631 / NCTC 10774 / M26)</name>
    <dbReference type="NCBI Taxonomy" id="546266"/>
    <lineage>
        <taxon>Bacteria</taxon>
        <taxon>Pseudomonadati</taxon>
        <taxon>Pseudomonadota</taxon>
        <taxon>Betaproteobacteria</taxon>
        <taxon>Neisseriales</taxon>
        <taxon>Neisseriaceae</taxon>
        <taxon>Neisseria</taxon>
    </lineage>
</organism>
<reference evidence="1 2" key="1">
    <citation type="submission" date="2009-10" db="EMBL/GenBank/DDBJ databases">
        <authorList>
            <person name="Weinstock G."/>
            <person name="Sodergren E."/>
            <person name="Clifton S."/>
            <person name="Fulton L."/>
            <person name="Fulton B."/>
            <person name="Courtney L."/>
            <person name="Fronick C."/>
            <person name="Harrison M."/>
            <person name="Strong C."/>
            <person name="Farmer C."/>
            <person name="Delahaunty K."/>
            <person name="Markovic C."/>
            <person name="Hall O."/>
            <person name="Minx P."/>
            <person name="Tomlinson C."/>
            <person name="Mitreva M."/>
            <person name="Nelson J."/>
            <person name="Hou S."/>
            <person name="Wollam A."/>
            <person name="Pepin K.H."/>
            <person name="Johnson M."/>
            <person name="Bhonagiri V."/>
            <person name="Nash W.E."/>
            <person name="Warren W."/>
            <person name="Chinwalla A."/>
            <person name="Mardis E.R."/>
            <person name="Wilson R.K."/>
        </authorList>
    </citation>
    <scope>NUCLEOTIDE SEQUENCE [LARGE SCALE GENOMIC DNA]</scope>
    <source>
        <strain evidence="2">ATCC 25996 / DSM 4631 / NCTC 10774 / M26</strain>
    </source>
</reference>
<evidence type="ECO:0000313" key="2">
    <source>
        <dbReference type="Proteomes" id="UP000003344"/>
    </source>
</evidence>
<sequence length="40" mass="4834">MKIQSVKHFYNQYSICYFVNLNRILFSDDLLHEGRLKTPT</sequence>
<dbReference type="Proteomes" id="UP000003344">
    <property type="component" value="Unassembled WGS sequence"/>
</dbReference>